<comment type="caution">
    <text evidence="3">The sequence shown here is derived from an EMBL/GenBank/DDBJ whole genome shotgun (WGS) entry which is preliminary data.</text>
</comment>
<sequence>MDAFLAILPRFLLSALSALPMVFALLMAACHLRRQRPRAYLRQVAAGTVAGITALSLLWEYLFADGLAHSSTSALIFVVAPVYTLLAYVATYLVALLAGRGIAASAPVSGITRLAWLAPICLLAVLLAGVVKLAHDSYGMTVAERATSPQTLRDLYAASQRGEADGFSVPLFLAQNPNTPSDVLLALARHPHASVRSLLLQHPKVPSEAVALLANDADPDIRARARARMQAIPQQPRSTTPGAHVAPGI</sequence>
<evidence type="ECO:0008006" key="5">
    <source>
        <dbReference type="Google" id="ProtNLM"/>
    </source>
</evidence>
<feature type="transmembrane region" description="Helical" evidence="2">
    <location>
        <begin position="12"/>
        <end position="32"/>
    </location>
</feature>
<keyword evidence="2" id="KW-0812">Transmembrane</keyword>
<gene>
    <name evidence="3" type="ORF">ABB26_05645</name>
</gene>
<feature type="region of interest" description="Disordered" evidence="1">
    <location>
        <begin position="230"/>
        <end position="249"/>
    </location>
</feature>
<dbReference type="PATRIC" id="fig|405444.3.peg.125"/>
<dbReference type="Gene3D" id="1.25.10.10">
    <property type="entry name" value="Leucine-rich Repeat Variant"/>
    <property type="match status" value="1"/>
</dbReference>
<dbReference type="STRING" id="405444.ABB26_05645"/>
<evidence type="ECO:0000313" key="3">
    <source>
        <dbReference type="EMBL" id="KRG65017.1"/>
    </source>
</evidence>
<keyword evidence="2" id="KW-0472">Membrane</keyword>
<protein>
    <recommendedName>
        <fullName evidence="5">Transmembrane protein</fullName>
    </recommendedName>
</protein>
<name>A0A0R0C5L0_9GAMM</name>
<dbReference type="RefSeq" id="WP_057632698.1">
    <property type="nucleotide sequence ID" value="NZ_LDJI01000010.1"/>
</dbReference>
<dbReference type="AlphaFoldDB" id="A0A0R0C5L0"/>
<evidence type="ECO:0000256" key="1">
    <source>
        <dbReference type="SAM" id="MobiDB-lite"/>
    </source>
</evidence>
<dbReference type="EMBL" id="LDJI01000010">
    <property type="protein sequence ID" value="KRG65017.1"/>
    <property type="molecule type" value="Genomic_DNA"/>
</dbReference>
<evidence type="ECO:0000256" key="2">
    <source>
        <dbReference type="SAM" id="Phobius"/>
    </source>
</evidence>
<reference evidence="3 4" key="1">
    <citation type="submission" date="2015-05" db="EMBL/GenBank/DDBJ databases">
        <title>Genome sequencing and analysis of members of genus Stenotrophomonas.</title>
        <authorList>
            <person name="Patil P.P."/>
            <person name="Midha S."/>
            <person name="Patil P.B."/>
        </authorList>
    </citation>
    <scope>NUCLEOTIDE SEQUENCE [LARGE SCALE GENOMIC DNA]</scope>
    <source>
        <strain evidence="3 4">DSM 18929</strain>
    </source>
</reference>
<keyword evidence="2" id="KW-1133">Transmembrane helix</keyword>
<evidence type="ECO:0000313" key="4">
    <source>
        <dbReference type="Proteomes" id="UP000050864"/>
    </source>
</evidence>
<feature type="transmembrane region" description="Helical" evidence="2">
    <location>
        <begin position="44"/>
        <end position="62"/>
    </location>
</feature>
<organism evidence="3 4">
    <name type="scientific">Stenotrophomonas humi</name>
    <dbReference type="NCBI Taxonomy" id="405444"/>
    <lineage>
        <taxon>Bacteria</taxon>
        <taxon>Pseudomonadati</taxon>
        <taxon>Pseudomonadota</taxon>
        <taxon>Gammaproteobacteria</taxon>
        <taxon>Lysobacterales</taxon>
        <taxon>Lysobacteraceae</taxon>
        <taxon>Stenotrophomonas</taxon>
    </lineage>
</organism>
<keyword evidence="4" id="KW-1185">Reference proteome</keyword>
<dbReference type="Proteomes" id="UP000050864">
    <property type="component" value="Unassembled WGS sequence"/>
</dbReference>
<dbReference type="OrthoDB" id="6239428at2"/>
<feature type="transmembrane region" description="Helical" evidence="2">
    <location>
        <begin position="110"/>
        <end position="131"/>
    </location>
</feature>
<dbReference type="InterPro" id="IPR011989">
    <property type="entry name" value="ARM-like"/>
</dbReference>
<proteinExistence type="predicted"/>
<feature type="transmembrane region" description="Helical" evidence="2">
    <location>
        <begin position="74"/>
        <end position="98"/>
    </location>
</feature>
<accession>A0A0R0C5L0</accession>